<dbReference type="OrthoDB" id="442460at2759"/>
<accession>A0A9W9PBA8</accession>
<dbReference type="InterPro" id="IPR051947">
    <property type="entry name" value="Sentrin-specific_protease"/>
</dbReference>
<feature type="compositionally biased region" description="Polar residues" evidence="6">
    <location>
        <begin position="1132"/>
        <end position="1143"/>
    </location>
</feature>
<feature type="compositionally biased region" description="Basic and acidic residues" evidence="6">
    <location>
        <begin position="776"/>
        <end position="806"/>
    </location>
</feature>
<keyword evidence="4" id="KW-0833">Ubl conjugation pathway</keyword>
<dbReference type="InterPro" id="IPR038765">
    <property type="entry name" value="Papain-like_cys_pep_sf"/>
</dbReference>
<gene>
    <name evidence="8" type="ORF">N7469_002806</name>
</gene>
<dbReference type="GO" id="GO:0005634">
    <property type="term" value="C:nucleus"/>
    <property type="evidence" value="ECO:0007669"/>
    <property type="project" value="TreeGrafter"/>
</dbReference>
<comment type="similarity">
    <text evidence="1">Belongs to the peptidase C48 family.</text>
</comment>
<feature type="compositionally biased region" description="Polar residues" evidence="6">
    <location>
        <begin position="766"/>
        <end position="775"/>
    </location>
</feature>
<dbReference type="GeneID" id="81380893"/>
<feature type="compositionally biased region" description="Basic and acidic residues" evidence="6">
    <location>
        <begin position="1030"/>
        <end position="1062"/>
    </location>
</feature>
<feature type="compositionally biased region" description="Basic residues" evidence="6">
    <location>
        <begin position="1201"/>
        <end position="1213"/>
    </location>
</feature>
<feature type="region of interest" description="Disordered" evidence="6">
    <location>
        <begin position="62"/>
        <end position="337"/>
    </location>
</feature>
<feature type="region of interest" description="Disordered" evidence="6">
    <location>
        <begin position="1022"/>
        <end position="1213"/>
    </location>
</feature>
<reference evidence="8" key="2">
    <citation type="journal article" date="2023" name="IMA Fungus">
        <title>Comparative genomic study of the Penicillium genus elucidates a diverse pangenome and 15 lateral gene transfer events.</title>
        <authorList>
            <person name="Petersen C."/>
            <person name="Sorensen T."/>
            <person name="Nielsen M.R."/>
            <person name="Sondergaard T.E."/>
            <person name="Sorensen J.L."/>
            <person name="Fitzpatrick D.A."/>
            <person name="Frisvad J.C."/>
            <person name="Nielsen K.L."/>
        </authorList>
    </citation>
    <scope>NUCLEOTIDE SEQUENCE</scope>
    <source>
        <strain evidence="8">IBT 23319</strain>
    </source>
</reference>
<feature type="compositionally biased region" description="Polar residues" evidence="6">
    <location>
        <begin position="144"/>
        <end position="160"/>
    </location>
</feature>
<keyword evidence="3" id="KW-0645">Protease</keyword>
<keyword evidence="5" id="KW-0378">Hydrolase</keyword>
<dbReference type="Gene3D" id="3.40.395.10">
    <property type="entry name" value="Adenoviral Proteinase, Chain A"/>
    <property type="match status" value="1"/>
</dbReference>
<feature type="compositionally biased region" description="Basic and acidic residues" evidence="6">
    <location>
        <begin position="1111"/>
        <end position="1124"/>
    </location>
</feature>
<dbReference type="Proteomes" id="UP001147733">
    <property type="component" value="Unassembled WGS sequence"/>
</dbReference>
<feature type="compositionally biased region" description="Acidic residues" evidence="6">
    <location>
        <begin position="1075"/>
        <end position="1086"/>
    </location>
</feature>
<dbReference type="SUPFAM" id="SSF54001">
    <property type="entry name" value="Cysteine proteinases"/>
    <property type="match status" value="1"/>
</dbReference>
<protein>
    <submittedName>
        <fullName evidence="8">Peptidase C48 SUMO/Sentrin/Ubl1</fullName>
    </submittedName>
</protein>
<feature type="region of interest" description="Disordered" evidence="6">
    <location>
        <begin position="719"/>
        <end position="880"/>
    </location>
</feature>
<feature type="compositionally biased region" description="Basic and acidic residues" evidence="6">
    <location>
        <begin position="478"/>
        <end position="491"/>
    </location>
</feature>
<feature type="compositionally biased region" description="Basic and acidic residues" evidence="6">
    <location>
        <begin position="161"/>
        <end position="181"/>
    </location>
</feature>
<dbReference type="PROSITE" id="PS50600">
    <property type="entry name" value="ULP_PROTEASE"/>
    <property type="match status" value="1"/>
</dbReference>
<feature type="compositionally biased region" description="Polar residues" evidence="6">
    <location>
        <begin position="16"/>
        <end position="29"/>
    </location>
</feature>
<dbReference type="RefSeq" id="XP_056504220.1">
    <property type="nucleotide sequence ID" value="XM_056641726.1"/>
</dbReference>
<dbReference type="PANTHER" id="PTHR46896">
    <property type="entry name" value="SENTRIN-SPECIFIC PROTEASE"/>
    <property type="match status" value="1"/>
</dbReference>
<keyword evidence="2" id="KW-0597">Phosphoprotein</keyword>
<feature type="region of interest" description="Disordered" evidence="6">
    <location>
        <begin position="1"/>
        <end position="44"/>
    </location>
</feature>
<evidence type="ECO:0000256" key="6">
    <source>
        <dbReference type="SAM" id="MobiDB-lite"/>
    </source>
</evidence>
<feature type="compositionally biased region" description="Basic and acidic residues" evidence="6">
    <location>
        <begin position="132"/>
        <end position="143"/>
    </location>
</feature>
<feature type="compositionally biased region" description="Polar residues" evidence="6">
    <location>
        <begin position="492"/>
        <end position="514"/>
    </location>
</feature>
<feature type="compositionally biased region" description="Polar residues" evidence="6">
    <location>
        <begin position="521"/>
        <end position="531"/>
    </location>
</feature>
<sequence>MPFHRGYAGEHKLISPATSSGDSSQMLRKNQTKNESQEESRLLPGARYHILSVVSDKDAVKIRPGETRKRSVPGPGICSDDMDIQDSAAFKPTNNLFRNSRESGSVRAQGKSQLDPEPASRSRKRQCNNDQSRFHDLTTDRSALRSSRPQPSLGSNQSSRTAERGTRPRQHEEFRGAEHSVKMPKSYRNRSPQSAQWQRVPAEDSADERFTSEAARSRRAAINLEANSSKDEAMSPVSSKVPRRRSISRESPDELQGGVTTQQLPRYMNSNQKPQNTNSDSLLSPSRKRSPSDIRPTDFASSPSQGPKRAKRSHGSSKSFNVRSIHIGSEKQQGGKLVFQPDRNRLEFLGNPTKSDDSFKILVRNITTAVVGDERSSKVTLKLSKDINSSIQKVNIQFIKISDKDGFATLIENNVKIQERSMEYMNNAFNHHESEMDALRKASKMPLIESVSSEPKRECRVPSTRQKLSSSLQGDSEDPPKEEINPKKRYENSLTCQSSTSLTKITRDMTITSRSGDKTGVQGSKTKWSTSNDKDDQSEIEIPIKKFKPIPESERQTRSVGRRSTRLSDISIKQRDDDDASSNLSLKDDPFRKEWKQPLVYPPNGKKKAEVTLEDRNRLSDDDFLNDNLIAFYMRFLQDHLERTNKEAAKQVYFFNSYFYDTLTKVSKGRQEINYSGVAKWTRNVDLFSYKYVVVPINHNAHWFLAIICNLPGLLGEDKPNEAKDDDKATPTPSNAKESSTQPGKEVHEILESPEPEANLDRNRATRSPDSQPSKATRDRLASILLEHDPGDARSAERVAKEHEKGQQQPEESQSDEIHTSKKPPELTSADEWPTEDDHRPSPFKFTTGLLNKKEVESKTNSAAAPQASPLKKGKAGQKLSPDRATIITFDSLDQARTPAIRILREYICEESVSKRGKEVDPKHIKGMRARQIPLQPNWSDCGLYLLAYLEKFVQGPHQFITKLLRREMDEKKDWPPLGSGLLRQRLRDFLDQLYQEQGWVKGSKIETQQLLVDQEPVSYLLGPSSSGKAEVEKEVDGTPEKSKQLSDGNKKAENETTKETTAEPPPEPYKSESESDSGDSSEEDQLQLVPNGRLPATASREHSPPSSLRNSHEIDPREKKKDEDVVEVPDSQPSKSLDSINTKSKKSNVEEGVAKAKSQDNKQSKVDHDLGQSKVNKSAKIERPRVEIQIRATPPPSPVRARKSPRGTRQKR</sequence>
<feature type="compositionally biased region" description="Basic and acidic residues" evidence="6">
    <location>
        <begin position="719"/>
        <end position="729"/>
    </location>
</feature>
<evidence type="ECO:0000256" key="2">
    <source>
        <dbReference type="ARBA" id="ARBA00022553"/>
    </source>
</evidence>
<evidence type="ECO:0000256" key="3">
    <source>
        <dbReference type="ARBA" id="ARBA00022670"/>
    </source>
</evidence>
<dbReference type="PANTHER" id="PTHR46896:SF3">
    <property type="entry name" value="FI06413P-RELATED"/>
    <property type="match status" value="1"/>
</dbReference>
<proteinExistence type="inferred from homology"/>
<name>A0A9W9PBA8_PENCI</name>
<feature type="compositionally biased region" description="Polar residues" evidence="6">
    <location>
        <begin position="463"/>
        <end position="474"/>
    </location>
</feature>
<reference evidence="8" key="1">
    <citation type="submission" date="2022-11" db="EMBL/GenBank/DDBJ databases">
        <authorList>
            <person name="Petersen C."/>
        </authorList>
    </citation>
    <scope>NUCLEOTIDE SEQUENCE</scope>
    <source>
        <strain evidence="8">IBT 23319</strain>
    </source>
</reference>
<feature type="domain" description="Ubiquitin-like protease family profile" evidence="7">
    <location>
        <begin position="609"/>
        <end position="953"/>
    </location>
</feature>
<evidence type="ECO:0000256" key="1">
    <source>
        <dbReference type="ARBA" id="ARBA00005234"/>
    </source>
</evidence>
<dbReference type="InterPro" id="IPR003653">
    <property type="entry name" value="Peptidase_C48_C"/>
</dbReference>
<comment type="caution">
    <text evidence="8">The sequence shown here is derived from an EMBL/GenBank/DDBJ whole genome shotgun (WGS) entry which is preliminary data.</text>
</comment>
<evidence type="ECO:0000256" key="5">
    <source>
        <dbReference type="ARBA" id="ARBA00022801"/>
    </source>
</evidence>
<dbReference type="GO" id="GO:0005737">
    <property type="term" value="C:cytoplasm"/>
    <property type="evidence" value="ECO:0007669"/>
    <property type="project" value="TreeGrafter"/>
</dbReference>
<feature type="compositionally biased region" description="Basic and acidic residues" evidence="6">
    <location>
        <begin position="1148"/>
        <end position="1172"/>
    </location>
</feature>
<evidence type="ECO:0000313" key="9">
    <source>
        <dbReference type="Proteomes" id="UP001147733"/>
    </source>
</evidence>
<organism evidence="8 9">
    <name type="scientific">Penicillium citrinum</name>
    <dbReference type="NCBI Taxonomy" id="5077"/>
    <lineage>
        <taxon>Eukaryota</taxon>
        <taxon>Fungi</taxon>
        <taxon>Dikarya</taxon>
        <taxon>Ascomycota</taxon>
        <taxon>Pezizomycotina</taxon>
        <taxon>Eurotiomycetes</taxon>
        <taxon>Eurotiomycetidae</taxon>
        <taxon>Eurotiales</taxon>
        <taxon>Aspergillaceae</taxon>
        <taxon>Penicillium</taxon>
    </lineage>
</organism>
<dbReference type="GO" id="GO:0006508">
    <property type="term" value="P:proteolysis"/>
    <property type="evidence" value="ECO:0007669"/>
    <property type="project" value="UniProtKB-KW"/>
</dbReference>
<evidence type="ECO:0000313" key="8">
    <source>
        <dbReference type="EMBL" id="KAJ5241215.1"/>
    </source>
</evidence>
<dbReference type="AlphaFoldDB" id="A0A9W9PBA8"/>
<feature type="compositionally biased region" description="Basic and acidic residues" evidence="6">
    <location>
        <begin position="816"/>
        <end position="825"/>
    </location>
</feature>
<keyword evidence="9" id="KW-1185">Reference proteome</keyword>
<feature type="compositionally biased region" description="Polar residues" evidence="6">
    <location>
        <begin position="258"/>
        <end position="278"/>
    </location>
</feature>
<feature type="compositionally biased region" description="Polar residues" evidence="6">
    <location>
        <begin position="731"/>
        <end position="743"/>
    </location>
</feature>
<dbReference type="GO" id="GO:0070139">
    <property type="term" value="F:SUMO-specific endopeptidase activity"/>
    <property type="evidence" value="ECO:0007669"/>
    <property type="project" value="TreeGrafter"/>
</dbReference>
<feature type="region of interest" description="Disordered" evidence="6">
    <location>
        <begin position="446"/>
        <end position="587"/>
    </location>
</feature>
<dbReference type="GO" id="GO:0016926">
    <property type="term" value="P:protein desumoylation"/>
    <property type="evidence" value="ECO:0007669"/>
    <property type="project" value="TreeGrafter"/>
</dbReference>
<dbReference type="EMBL" id="JAPQKT010000002">
    <property type="protein sequence ID" value="KAJ5241215.1"/>
    <property type="molecule type" value="Genomic_DNA"/>
</dbReference>
<evidence type="ECO:0000259" key="7">
    <source>
        <dbReference type="PROSITE" id="PS50600"/>
    </source>
</evidence>
<evidence type="ECO:0000256" key="4">
    <source>
        <dbReference type="ARBA" id="ARBA00022786"/>
    </source>
</evidence>
<dbReference type="Pfam" id="PF02902">
    <property type="entry name" value="Peptidase_C48"/>
    <property type="match status" value="2"/>
</dbReference>
<feature type="compositionally biased region" description="Basic and acidic residues" evidence="6">
    <location>
        <begin position="1180"/>
        <end position="1189"/>
    </location>
</feature>